<protein>
    <submittedName>
        <fullName evidence="2">Hydrolase glyoxylase</fullName>
    </submittedName>
</protein>
<feature type="domain" description="Metallo-beta-lactamase" evidence="1">
    <location>
        <begin position="20"/>
        <end position="202"/>
    </location>
</feature>
<dbReference type="Pfam" id="PF00753">
    <property type="entry name" value="Lactamase_B"/>
    <property type="match status" value="1"/>
</dbReference>
<dbReference type="STRING" id="1441095.AM592_20165"/>
<proteinExistence type="predicted"/>
<dbReference type="GO" id="GO:0016787">
    <property type="term" value="F:hydrolase activity"/>
    <property type="evidence" value="ECO:0007669"/>
    <property type="project" value="UniProtKB-KW"/>
</dbReference>
<dbReference type="RefSeq" id="WP_053605440.1">
    <property type="nucleotide sequence ID" value="NZ_CP012600.1"/>
</dbReference>
<dbReference type="AlphaFoldDB" id="A0A0M3RAQ0"/>
<dbReference type="OrthoDB" id="9802248at2"/>
<dbReference type="EMBL" id="CP012600">
    <property type="protein sequence ID" value="ALC83586.1"/>
    <property type="molecule type" value="Genomic_DNA"/>
</dbReference>
<keyword evidence="3" id="KW-1185">Reference proteome</keyword>
<reference evidence="2 3" key="2">
    <citation type="journal article" date="2016" name="Int. J. Syst. Evol. Microbiol.">
        <title>Bacillus gobiensis sp. nov., isolated from a soil sample.</title>
        <authorList>
            <person name="Liu B."/>
            <person name="Liu G.H."/>
            <person name="Cetin S."/>
            <person name="Schumann P."/>
            <person name="Pan Z.Z."/>
            <person name="Chen Q.Q."/>
        </authorList>
    </citation>
    <scope>NUCLEOTIDE SEQUENCE [LARGE SCALE GENOMIC DNA]</scope>
    <source>
        <strain evidence="2 3">FJAT-4402</strain>
    </source>
</reference>
<gene>
    <name evidence="2" type="ORF">AM592_20165</name>
</gene>
<dbReference type="PANTHER" id="PTHR42951:SF17">
    <property type="entry name" value="METALLO-BETA-LACTAMASE DOMAIN-CONTAINING PROTEIN"/>
    <property type="match status" value="1"/>
</dbReference>
<dbReference type="InterPro" id="IPR036866">
    <property type="entry name" value="RibonucZ/Hydroxyglut_hydro"/>
</dbReference>
<evidence type="ECO:0000259" key="1">
    <source>
        <dbReference type="SMART" id="SM00849"/>
    </source>
</evidence>
<dbReference type="InterPro" id="IPR001279">
    <property type="entry name" value="Metallo-B-lactamas"/>
</dbReference>
<dbReference type="InterPro" id="IPR050855">
    <property type="entry name" value="NDM-1-like"/>
</dbReference>
<dbReference type="CDD" id="cd07721">
    <property type="entry name" value="yflN-like_MBL-fold"/>
    <property type="match status" value="1"/>
</dbReference>
<organism evidence="2 3">
    <name type="scientific">Bacillus gobiensis</name>
    <dbReference type="NCBI Taxonomy" id="1441095"/>
    <lineage>
        <taxon>Bacteria</taxon>
        <taxon>Bacillati</taxon>
        <taxon>Bacillota</taxon>
        <taxon>Bacilli</taxon>
        <taxon>Bacillales</taxon>
        <taxon>Bacillaceae</taxon>
        <taxon>Bacillus</taxon>
    </lineage>
</organism>
<dbReference type="PATRIC" id="fig|1441095.3.peg.4463"/>
<sequence length="229" mass="25693">MKKQQISEHIWSLKTWMIIPVHVWIVTDDDGVTLIDAGIPSMAKSILSFIDELQAGPLQRILLTHGHSDHTGAISSILKTANVPVYAHRIEIPYMDGELPYPRRKKAAQSVSKEIAKALPEDEHGNLTRMAELTPYLTPGHSPGHVVFYHEKNEVMLAGDLFTSKKGKLHRPMPMFTADMNEAIKSSTIVRKLKPKRLEVCHGNSVFQPADHLDEYLQNFGKEISSLSI</sequence>
<dbReference type="PANTHER" id="PTHR42951">
    <property type="entry name" value="METALLO-BETA-LACTAMASE DOMAIN-CONTAINING"/>
    <property type="match status" value="1"/>
</dbReference>
<dbReference type="SUPFAM" id="SSF56281">
    <property type="entry name" value="Metallo-hydrolase/oxidoreductase"/>
    <property type="match status" value="1"/>
</dbReference>
<dbReference type="Proteomes" id="UP000067625">
    <property type="component" value="Chromosome"/>
</dbReference>
<name>A0A0M3RAQ0_9BACI</name>
<dbReference type="SMART" id="SM00849">
    <property type="entry name" value="Lactamase_B"/>
    <property type="match status" value="1"/>
</dbReference>
<keyword evidence="2" id="KW-0378">Hydrolase</keyword>
<reference evidence="3" key="1">
    <citation type="submission" date="2015-08" db="EMBL/GenBank/DDBJ databases">
        <title>Genome sequencing project for genomic taxonomy and phylogenomics of Bacillus-like bacteria.</title>
        <authorList>
            <person name="Liu B."/>
            <person name="Wang J."/>
            <person name="Zhu Y."/>
            <person name="Liu G."/>
            <person name="Chen Q."/>
            <person name="Chen Z."/>
            <person name="Lan J."/>
            <person name="Che J."/>
            <person name="Ge C."/>
            <person name="Shi H."/>
            <person name="Pan Z."/>
            <person name="Liu X."/>
        </authorList>
    </citation>
    <scope>NUCLEOTIDE SEQUENCE [LARGE SCALE GENOMIC DNA]</scope>
    <source>
        <strain evidence="3">FJAT-4402</strain>
    </source>
</reference>
<evidence type="ECO:0000313" key="3">
    <source>
        <dbReference type="Proteomes" id="UP000067625"/>
    </source>
</evidence>
<evidence type="ECO:0000313" key="2">
    <source>
        <dbReference type="EMBL" id="ALC83586.1"/>
    </source>
</evidence>
<dbReference type="Gene3D" id="3.60.15.10">
    <property type="entry name" value="Ribonuclease Z/Hydroxyacylglutathione hydrolase-like"/>
    <property type="match status" value="1"/>
</dbReference>
<accession>A0A0M3RAQ0</accession>